<dbReference type="Proteomes" id="UP000260943">
    <property type="component" value="Unassembled WGS sequence"/>
</dbReference>
<dbReference type="Gene3D" id="1.10.1370.30">
    <property type="match status" value="1"/>
</dbReference>
<accession>A0A3E4QVP7</accession>
<dbReference type="RefSeq" id="WP_117679172.1">
    <property type="nucleotide sequence ID" value="NZ_QSRJ01000003.1"/>
</dbReference>
<dbReference type="CDD" id="cd06460">
    <property type="entry name" value="M32_Taq"/>
    <property type="match status" value="1"/>
</dbReference>
<dbReference type="GO" id="GO:0006508">
    <property type="term" value="P:proteolysis"/>
    <property type="evidence" value="ECO:0007669"/>
    <property type="project" value="InterPro"/>
</dbReference>
<dbReference type="GO" id="GO:0004181">
    <property type="term" value="F:metallocarboxypeptidase activity"/>
    <property type="evidence" value="ECO:0007669"/>
    <property type="project" value="InterPro"/>
</dbReference>
<reference evidence="2 3" key="1">
    <citation type="submission" date="2018-08" db="EMBL/GenBank/DDBJ databases">
        <title>A genome reference for cultivated species of the human gut microbiota.</title>
        <authorList>
            <person name="Zou Y."/>
            <person name="Xue W."/>
            <person name="Luo G."/>
        </authorList>
    </citation>
    <scope>NUCLEOTIDE SEQUENCE [LARGE SCALE GENOMIC DNA]</scope>
    <source>
        <strain evidence="2 3">TF08-14</strain>
    </source>
</reference>
<sequence length="552" mass="62052">MGKHKDDCTCKHDHKHEHKHGECCGKHEHRHEHGDGDCCCHGHEEGHVCQAPKRAEEFRALQRELWTRSYLLKITEFDGATVAPENAAPARGEAMAALAGEHHQILTSERAQKLVHKLNKALSKGKLDDAQLADEVRVFERDQREAMAFPQEEVEAWSRLTCEADAVWHKAKLANDWDSFEPYIDRMVDALKRQASYLDSSRDPYDVWLDQYERGMDAASYDKFFSQVRETVVPLVRDIAERGEQPQADFLTARVPESVQRNLSFDLMKLVGLDMASTTLAFTEHPFSEGFSVGDARVATHIYEDNLMSNVYSVIHEAGHAIYELGVDPAYAFTCLEGGTSMGIHESQSRFFENTVGRSRAFMGPLLALLRKHAPEVYNNVDEDALYRAVNIAQPSLIRTEADELTYPLHIMIRYEIERMLFSGEATAKDVPALWAQKTKRYLGLDVPTHTEGALQDTHWSGGAFGYFPSYALGSAYDAQYVPAMRAAGIDLEGACASGDLAPVRTWLGDNIWRFGRGKDAPELIAGSCGAPFDATFFCDYLSTKFRDLYKL</sequence>
<dbReference type="PROSITE" id="PS52034">
    <property type="entry name" value="PEPTIDASE_M32"/>
    <property type="match status" value="1"/>
</dbReference>
<dbReference type="Pfam" id="PF02074">
    <property type="entry name" value="Peptidase_M32"/>
    <property type="match status" value="1"/>
</dbReference>
<comment type="caution">
    <text evidence="2">The sequence shown here is derived from an EMBL/GenBank/DDBJ whole genome shotgun (WGS) entry which is preliminary data.</text>
</comment>
<evidence type="ECO:0000313" key="3">
    <source>
        <dbReference type="Proteomes" id="UP000260943"/>
    </source>
</evidence>
<feature type="compositionally biased region" description="Basic and acidic residues" evidence="1">
    <location>
        <begin position="1"/>
        <end position="11"/>
    </location>
</feature>
<evidence type="ECO:0000313" key="2">
    <source>
        <dbReference type="EMBL" id="RGL11161.1"/>
    </source>
</evidence>
<dbReference type="PANTHER" id="PTHR34217">
    <property type="entry name" value="METAL-DEPENDENT CARBOXYPEPTIDASE"/>
    <property type="match status" value="1"/>
</dbReference>
<keyword evidence="2" id="KW-0645">Protease</keyword>
<dbReference type="PANTHER" id="PTHR34217:SF1">
    <property type="entry name" value="CARBOXYPEPTIDASE 1"/>
    <property type="match status" value="1"/>
</dbReference>
<dbReference type="AlphaFoldDB" id="A0A3E4QVP7"/>
<gene>
    <name evidence="2" type="ORF">DXC81_03340</name>
</gene>
<keyword evidence="2" id="KW-0378">Hydrolase</keyword>
<dbReference type="InterPro" id="IPR001333">
    <property type="entry name" value="Peptidase_M32_Taq"/>
</dbReference>
<keyword evidence="2" id="KW-0121">Carboxypeptidase</keyword>
<proteinExistence type="predicted"/>
<name>A0A3E4QVP7_9ACTN</name>
<feature type="region of interest" description="Disordered" evidence="1">
    <location>
        <begin position="1"/>
        <end position="26"/>
    </location>
</feature>
<organism evidence="2 3">
    <name type="scientific">Collinsella tanakaei</name>
    <dbReference type="NCBI Taxonomy" id="626935"/>
    <lineage>
        <taxon>Bacteria</taxon>
        <taxon>Bacillati</taxon>
        <taxon>Actinomycetota</taxon>
        <taxon>Coriobacteriia</taxon>
        <taxon>Coriobacteriales</taxon>
        <taxon>Coriobacteriaceae</taxon>
        <taxon>Collinsella</taxon>
    </lineage>
</organism>
<protein>
    <submittedName>
        <fullName evidence="2">Carboxypeptidase M32</fullName>
    </submittedName>
</protein>
<dbReference type="EMBL" id="QSRJ01000003">
    <property type="protein sequence ID" value="RGL11161.1"/>
    <property type="molecule type" value="Genomic_DNA"/>
</dbReference>
<dbReference type="SUPFAM" id="SSF55486">
    <property type="entry name" value="Metalloproteases ('zincins'), catalytic domain"/>
    <property type="match status" value="1"/>
</dbReference>
<evidence type="ECO:0000256" key="1">
    <source>
        <dbReference type="SAM" id="MobiDB-lite"/>
    </source>
</evidence>
<dbReference type="PRINTS" id="PR00998">
    <property type="entry name" value="CRBOXYPTASET"/>
</dbReference>